<dbReference type="SUPFAM" id="SSF49354">
    <property type="entry name" value="PapD-like"/>
    <property type="match status" value="1"/>
</dbReference>
<evidence type="ECO:0000256" key="2">
    <source>
        <dbReference type="ARBA" id="ARBA00007399"/>
    </source>
</evidence>
<comment type="similarity">
    <text evidence="2 7">Belongs to the periplasmic pilus chaperone family.</text>
</comment>
<reference evidence="11 12" key="1">
    <citation type="journal article" date="2008" name="Environ. Microbiol.">
        <title>The genome of Erwinia tasmaniensis strain Et1/99, a non-pathogenic bacterium in the genus Erwinia.</title>
        <authorList>
            <person name="Kube M."/>
            <person name="Migdoll A.M."/>
            <person name="Mueller I."/>
            <person name="Kuhl H."/>
            <person name="Beck A."/>
            <person name="Reinhardt R."/>
            <person name="Geider K."/>
        </authorList>
    </citation>
    <scope>NUCLEOTIDE SEQUENCE [LARGE SCALE GENOMIC DNA]</scope>
    <source>
        <strain evidence="12">DSM 17950 / CFBP 7177 / CIP 109463 / NCPPB 4357 / Et1/99</strain>
    </source>
</reference>
<evidence type="ECO:0000259" key="9">
    <source>
        <dbReference type="Pfam" id="PF00345"/>
    </source>
</evidence>
<evidence type="ECO:0000256" key="6">
    <source>
        <dbReference type="ARBA" id="ARBA00023186"/>
    </source>
</evidence>
<dbReference type="Gene3D" id="2.60.40.10">
    <property type="entry name" value="Immunoglobulins"/>
    <property type="match status" value="2"/>
</dbReference>
<feature type="domain" description="Pili assembly chaperone N-terminal" evidence="9">
    <location>
        <begin position="37"/>
        <end position="156"/>
    </location>
</feature>
<evidence type="ECO:0000256" key="7">
    <source>
        <dbReference type="RuleBase" id="RU003918"/>
    </source>
</evidence>
<dbReference type="SUPFAM" id="SSF49584">
    <property type="entry name" value="Periplasmic chaperone C-domain"/>
    <property type="match status" value="1"/>
</dbReference>
<dbReference type="Pfam" id="PF02753">
    <property type="entry name" value="PapD_C"/>
    <property type="match status" value="1"/>
</dbReference>
<proteinExistence type="inferred from homology"/>
<dbReference type="InterPro" id="IPR008962">
    <property type="entry name" value="PapD-like_sf"/>
</dbReference>
<keyword evidence="3" id="KW-1029">Fimbrium biogenesis</keyword>
<protein>
    <submittedName>
        <fullName evidence="11">Fimbrial chaperone</fullName>
    </submittedName>
</protein>
<evidence type="ECO:0000256" key="3">
    <source>
        <dbReference type="ARBA" id="ARBA00022558"/>
    </source>
</evidence>
<dbReference type="PRINTS" id="PR00969">
    <property type="entry name" value="CHAPERONPILI"/>
</dbReference>
<dbReference type="STRING" id="465817.ETA_28800"/>
<dbReference type="InterPro" id="IPR013783">
    <property type="entry name" value="Ig-like_fold"/>
</dbReference>
<keyword evidence="4" id="KW-0732">Signal</keyword>
<dbReference type="InterPro" id="IPR016148">
    <property type="entry name" value="Pili_assmbl_chaperone_C"/>
</dbReference>
<dbReference type="InterPro" id="IPR036316">
    <property type="entry name" value="Pili_assmbl_chap_C_dom_sf"/>
</dbReference>
<dbReference type="Proteomes" id="UP000001726">
    <property type="component" value="Chromosome"/>
</dbReference>
<organism evidence="11 12">
    <name type="scientific">Erwinia tasmaniensis (strain DSM 17950 / CFBP 7177 / CIP 109463 / NCPPB 4357 / Et1/99)</name>
    <dbReference type="NCBI Taxonomy" id="465817"/>
    <lineage>
        <taxon>Bacteria</taxon>
        <taxon>Pseudomonadati</taxon>
        <taxon>Pseudomonadota</taxon>
        <taxon>Gammaproteobacteria</taxon>
        <taxon>Enterobacterales</taxon>
        <taxon>Erwiniaceae</taxon>
        <taxon>Erwinia</taxon>
    </lineage>
</organism>
<dbReference type="HOGENOM" id="CLU_070768_2_1_6"/>
<dbReference type="InterPro" id="IPR001829">
    <property type="entry name" value="Pili_assmbl_chaperone_bac"/>
</dbReference>
<sequence length="245" mass="27221">MVTFFEVLLMLASRFNYRRLLLLASLCLLPSAVIAGGITLNATRVIYPQEAKQLTVSVRNTADKSTFLVQSWVENSDGHKTRDFIITPPLYTSAPNDENLLRLIFSGQSLPVDRESLYYLNVKGVPSVDKEAMENQNALVLAAITRIKMFVRPAGLSPSADDAPQRLRFSRTEGKLKITNPTPYYLTLTDINVGKQELEPIMVSPLSDAFLDVTGQGDRVSYSSINDYGATTPPREVSIHSSHQR</sequence>
<evidence type="ECO:0000313" key="11">
    <source>
        <dbReference type="EMBL" id="CAO97926.1"/>
    </source>
</evidence>
<dbReference type="eggNOG" id="COG3121">
    <property type="taxonomic scope" value="Bacteria"/>
</dbReference>
<keyword evidence="12" id="KW-1185">Reference proteome</keyword>
<feature type="domain" description="Pili assembly chaperone C-terminal" evidence="10">
    <location>
        <begin position="178"/>
        <end position="232"/>
    </location>
</feature>
<evidence type="ECO:0000256" key="8">
    <source>
        <dbReference type="SAM" id="MobiDB-lite"/>
    </source>
</evidence>
<dbReference type="PANTHER" id="PTHR30251">
    <property type="entry name" value="PILUS ASSEMBLY CHAPERONE"/>
    <property type="match status" value="1"/>
</dbReference>
<gene>
    <name evidence="11" type="ordered locus">ETA_28800</name>
</gene>
<dbReference type="AlphaFoldDB" id="B2VL04"/>
<dbReference type="GO" id="GO:0071555">
    <property type="term" value="P:cell wall organization"/>
    <property type="evidence" value="ECO:0007669"/>
    <property type="project" value="InterPro"/>
</dbReference>
<evidence type="ECO:0000256" key="4">
    <source>
        <dbReference type="ARBA" id="ARBA00022729"/>
    </source>
</evidence>
<dbReference type="InterPro" id="IPR018046">
    <property type="entry name" value="Pili_assmbl_chaperone_CS"/>
</dbReference>
<keyword evidence="5" id="KW-0574">Periplasm</keyword>
<dbReference type="PROSITE" id="PS00635">
    <property type="entry name" value="PILI_CHAPERONE"/>
    <property type="match status" value="1"/>
</dbReference>
<dbReference type="PANTHER" id="PTHR30251:SF0">
    <property type="entry name" value="FIMBRIAL CHAPERONE PROTEIN ELFD-RELATED"/>
    <property type="match status" value="1"/>
</dbReference>
<name>B2VL04_ERWT9</name>
<comment type="subcellular location">
    <subcellularLocation>
        <location evidence="1 7">Periplasm</location>
    </subcellularLocation>
</comment>
<evidence type="ECO:0000259" key="10">
    <source>
        <dbReference type="Pfam" id="PF02753"/>
    </source>
</evidence>
<dbReference type="EMBL" id="CU468135">
    <property type="protein sequence ID" value="CAO97926.1"/>
    <property type="molecule type" value="Genomic_DNA"/>
</dbReference>
<keyword evidence="6 7" id="KW-0143">Chaperone</keyword>
<dbReference type="InterPro" id="IPR050643">
    <property type="entry name" value="Periplasmic_pilus_chap"/>
</dbReference>
<evidence type="ECO:0000256" key="5">
    <source>
        <dbReference type="ARBA" id="ARBA00022764"/>
    </source>
</evidence>
<feature type="region of interest" description="Disordered" evidence="8">
    <location>
        <begin position="224"/>
        <end position="245"/>
    </location>
</feature>
<dbReference type="KEGG" id="eta:ETA_28800"/>
<dbReference type="Pfam" id="PF00345">
    <property type="entry name" value="PapD_N"/>
    <property type="match status" value="1"/>
</dbReference>
<dbReference type="InterPro" id="IPR016147">
    <property type="entry name" value="Pili_assmbl_chaperone_N"/>
</dbReference>
<accession>B2VL04</accession>
<evidence type="ECO:0000313" key="12">
    <source>
        <dbReference type="Proteomes" id="UP000001726"/>
    </source>
</evidence>
<dbReference type="FunFam" id="2.60.40.10:FF:000458">
    <property type="entry name" value="Molecular chaperone FimC"/>
    <property type="match status" value="1"/>
</dbReference>
<evidence type="ECO:0000256" key="1">
    <source>
        <dbReference type="ARBA" id="ARBA00004418"/>
    </source>
</evidence>
<dbReference type="GO" id="GO:0030288">
    <property type="term" value="C:outer membrane-bounded periplasmic space"/>
    <property type="evidence" value="ECO:0007669"/>
    <property type="project" value="InterPro"/>
</dbReference>